<sequence length="304" mass="35810">MDINGRKRTSNLLTTLVTKKRNQSNILTESNENDVVATVEDMKNFFELLEDKLIAKFLMRDTCYKLVDKYLLAMVFVYFQRARVKKKNYSRLSFFVGLFLAHDMEEDEEDIKFEIFPWILGKNWQMKYPKFLLLRDKLWSTMDHRAVVSKRCCLEVFSIEPDHPLWKRERFQHHSGCCRNLIYDKPRGPEKSPLMCEQCIAQHLYSVPTVYDSLIYLPDCKENFPLPSISEDNEKDDKAVLRDKRRVFRFIVYNYIAIAPEDITLMWSDELSQSDIQEVILQSEAGAEQEGHRHADRGGADSRA</sequence>
<feature type="compositionally biased region" description="Basic and acidic residues" evidence="3">
    <location>
        <begin position="289"/>
        <end position="304"/>
    </location>
</feature>
<comment type="similarity">
    <text evidence="1">Belongs to the Speedy/Ringo family.</text>
</comment>
<dbReference type="eggNOG" id="KOG3938">
    <property type="taxonomic scope" value="Eukaryota"/>
</dbReference>
<dbReference type="InterPro" id="IPR020984">
    <property type="entry name" value="Speedy"/>
</dbReference>
<dbReference type="STRING" id="126957.T1IPZ2"/>
<name>T1IPZ2_STRMM</name>
<dbReference type="InterPro" id="IPR052316">
    <property type="entry name" value="Speedy-Ringo_regulator"/>
</dbReference>
<keyword evidence="2" id="KW-0131">Cell cycle</keyword>
<feature type="region of interest" description="Disordered" evidence="3">
    <location>
        <begin position="283"/>
        <end position="304"/>
    </location>
</feature>
<protein>
    <recommendedName>
        <fullName evidence="6">Speedy protein A</fullName>
    </recommendedName>
</protein>
<evidence type="ECO:0000256" key="2">
    <source>
        <dbReference type="ARBA" id="ARBA00023306"/>
    </source>
</evidence>
<dbReference type="PhylomeDB" id="T1IPZ2"/>
<evidence type="ECO:0000256" key="3">
    <source>
        <dbReference type="SAM" id="MobiDB-lite"/>
    </source>
</evidence>
<organism evidence="4 5">
    <name type="scientific">Strigamia maritima</name>
    <name type="common">European centipede</name>
    <name type="synonym">Geophilus maritimus</name>
    <dbReference type="NCBI Taxonomy" id="126957"/>
    <lineage>
        <taxon>Eukaryota</taxon>
        <taxon>Metazoa</taxon>
        <taxon>Ecdysozoa</taxon>
        <taxon>Arthropoda</taxon>
        <taxon>Myriapoda</taxon>
        <taxon>Chilopoda</taxon>
        <taxon>Pleurostigmophora</taxon>
        <taxon>Geophilomorpha</taxon>
        <taxon>Linotaeniidae</taxon>
        <taxon>Strigamia</taxon>
    </lineage>
</organism>
<dbReference type="GO" id="GO:0019901">
    <property type="term" value="F:protein kinase binding"/>
    <property type="evidence" value="ECO:0007669"/>
    <property type="project" value="InterPro"/>
</dbReference>
<reference evidence="4" key="2">
    <citation type="submission" date="2015-02" db="UniProtKB">
        <authorList>
            <consortium name="EnsemblMetazoa"/>
        </authorList>
    </citation>
    <scope>IDENTIFICATION</scope>
</reference>
<dbReference type="HOGENOM" id="CLU_916224_0_0_1"/>
<evidence type="ECO:0000313" key="4">
    <source>
        <dbReference type="EnsemblMetazoa" id="SMAR003098-PA"/>
    </source>
</evidence>
<dbReference type="Pfam" id="PF11357">
    <property type="entry name" value="Spy1"/>
    <property type="match status" value="1"/>
</dbReference>
<reference evidence="5" key="1">
    <citation type="submission" date="2011-05" db="EMBL/GenBank/DDBJ databases">
        <authorList>
            <person name="Richards S.R."/>
            <person name="Qu J."/>
            <person name="Jiang H."/>
            <person name="Jhangiani S.N."/>
            <person name="Agravi P."/>
            <person name="Goodspeed R."/>
            <person name="Gross S."/>
            <person name="Mandapat C."/>
            <person name="Jackson L."/>
            <person name="Mathew T."/>
            <person name="Pu L."/>
            <person name="Thornton R."/>
            <person name="Saada N."/>
            <person name="Wilczek-Boney K.B."/>
            <person name="Lee S."/>
            <person name="Kovar C."/>
            <person name="Wu Y."/>
            <person name="Scherer S.E."/>
            <person name="Worley K.C."/>
            <person name="Muzny D.M."/>
            <person name="Gibbs R."/>
        </authorList>
    </citation>
    <scope>NUCLEOTIDE SEQUENCE</scope>
    <source>
        <strain evidence="5">Brora</strain>
    </source>
</reference>
<accession>T1IPZ2</accession>
<dbReference type="AlphaFoldDB" id="T1IPZ2"/>
<evidence type="ECO:0000313" key="5">
    <source>
        <dbReference type="Proteomes" id="UP000014500"/>
    </source>
</evidence>
<evidence type="ECO:0000256" key="1">
    <source>
        <dbReference type="ARBA" id="ARBA00010932"/>
    </source>
</evidence>
<proteinExistence type="inferred from homology"/>
<dbReference type="PANTHER" id="PTHR31545:SF5">
    <property type="entry name" value="SPEEDY PROTEIN A"/>
    <property type="match status" value="1"/>
</dbReference>
<dbReference type="EMBL" id="JH431265">
    <property type="status" value="NOT_ANNOTATED_CDS"/>
    <property type="molecule type" value="Genomic_DNA"/>
</dbReference>
<dbReference type="PANTHER" id="PTHR31545">
    <property type="entry name" value="SEEDY PROTEIN A/C FAMILY MEMBER"/>
    <property type="match status" value="1"/>
</dbReference>
<dbReference type="Proteomes" id="UP000014500">
    <property type="component" value="Unassembled WGS sequence"/>
</dbReference>
<evidence type="ECO:0008006" key="6">
    <source>
        <dbReference type="Google" id="ProtNLM"/>
    </source>
</evidence>
<keyword evidence="5" id="KW-1185">Reference proteome</keyword>
<dbReference type="EnsemblMetazoa" id="SMAR003098-RA">
    <property type="protein sequence ID" value="SMAR003098-PA"/>
    <property type="gene ID" value="SMAR003098"/>
</dbReference>